<evidence type="ECO:0000256" key="11">
    <source>
        <dbReference type="ARBA" id="ARBA00023027"/>
    </source>
</evidence>
<evidence type="ECO:0000256" key="1">
    <source>
        <dbReference type="ARBA" id="ARBA00001917"/>
    </source>
</evidence>
<dbReference type="Pfam" id="PF10589">
    <property type="entry name" value="NADH_4Fe-4S"/>
    <property type="match status" value="1"/>
</dbReference>
<evidence type="ECO:0000256" key="5">
    <source>
        <dbReference type="ARBA" id="ARBA00022630"/>
    </source>
</evidence>
<keyword evidence="10 13" id="KW-0411">Iron-sulfur</keyword>
<organism evidence="15 16">
    <name type="scientific">Chloroherpeton thalassium (strain ATCC 35110 / GB-78)</name>
    <dbReference type="NCBI Taxonomy" id="517418"/>
    <lineage>
        <taxon>Bacteria</taxon>
        <taxon>Pseudomonadati</taxon>
        <taxon>Chlorobiota</taxon>
        <taxon>Chlorobiia</taxon>
        <taxon>Chlorobiales</taxon>
        <taxon>Chloroherpetonaceae</taxon>
        <taxon>Chloroherpeton</taxon>
    </lineage>
</organism>
<evidence type="ECO:0000256" key="12">
    <source>
        <dbReference type="ARBA" id="ARBA00047712"/>
    </source>
</evidence>
<dbReference type="Proteomes" id="UP000001208">
    <property type="component" value="Chromosome"/>
</dbReference>
<evidence type="ECO:0000256" key="6">
    <source>
        <dbReference type="ARBA" id="ARBA00022643"/>
    </source>
</evidence>
<dbReference type="PANTHER" id="PTHR11780">
    <property type="entry name" value="NADH-UBIQUINONE OXIDOREDUCTASE FLAVOPROTEIN 1 NDUFV1"/>
    <property type="match status" value="1"/>
</dbReference>
<keyword evidence="7 13" id="KW-0479">Metal-binding</keyword>
<dbReference type="InterPro" id="IPR011537">
    <property type="entry name" value="NADH-UbQ_OxRdtase_suF"/>
</dbReference>
<dbReference type="PANTHER" id="PTHR11780:SF10">
    <property type="entry name" value="NADH DEHYDROGENASE [UBIQUINONE] FLAVOPROTEIN 1, MITOCHONDRIAL"/>
    <property type="match status" value="1"/>
</dbReference>
<evidence type="ECO:0000313" key="15">
    <source>
        <dbReference type="EMBL" id="ACF14461.1"/>
    </source>
</evidence>
<dbReference type="InterPro" id="IPR019554">
    <property type="entry name" value="Soluble_ligand-bd"/>
</dbReference>
<dbReference type="SUPFAM" id="SSF142019">
    <property type="entry name" value="Nqo1 FMN-binding domain-like"/>
    <property type="match status" value="1"/>
</dbReference>
<comment type="function">
    <text evidence="13">NDH-1 shuttles electrons from NADH, via FMN and iron-sulfur (Fe-S) centers, to quinones in the respiratory chain.</text>
</comment>
<keyword evidence="9 13" id="KW-0408">Iron</keyword>
<dbReference type="GO" id="GO:0048038">
    <property type="term" value="F:quinone binding"/>
    <property type="evidence" value="ECO:0007669"/>
    <property type="project" value="UniProtKB-KW"/>
</dbReference>
<sequence length="432" mass="47752">MVDYKSYKPLILKEIQDLHRIEVYEAGGGYQNLRKALVMKPEEIVGEVKKSGLRGRGGAGFPTGMKWGFVGKAKPRYLAVNGDESEPGSFKDRQIFEFNPHQLIEGCLISCYALDVETCYIYIRGEYAKWIDIVETALAEARQKGYVGKNILGKDFSAEIYVHRGAGAYICGEESALMNSIEGKRAYPRLKPPFPAVVGLWGQPTVINNVETITNIPLIIEIGAEAYSKIGAPDHPGPMLYGLSGHVNKPGIYEYPSGMAITDLIYDIGGGIRGGKKLKAVIPGGSSMPILRADMIEGVTMNADSLKKAGTSIGTAGMIIMDEDTDIVAAIARLTHFYHHESCGQCTPCREGTGWIEHIYKKFLRDEAEPRDIDLLLSLCKQIEQRTICALADGAAWPVRFSIERFREEYEKHCKTPESRGWNYKMKAVSGV</sequence>
<dbReference type="Gene3D" id="6.10.250.1450">
    <property type="match status" value="1"/>
</dbReference>
<feature type="domain" description="NADH-ubiquinone oxidoreductase 51kDa subunit iron-sulphur binding" evidence="14">
    <location>
        <begin position="328"/>
        <end position="373"/>
    </location>
</feature>
<keyword evidence="11 13" id="KW-0520">NAD</keyword>
<comment type="similarity">
    <text evidence="3 13">Belongs to the complex I 51 kDa subunit family.</text>
</comment>
<comment type="cofactor">
    <cofactor evidence="1 13">
        <name>FMN</name>
        <dbReference type="ChEBI" id="CHEBI:58210"/>
    </cofactor>
</comment>
<dbReference type="Gene3D" id="3.40.50.11540">
    <property type="entry name" value="NADH-ubiquinone oxidoreductase 51kDa subunit"/>
    <property type="match status" value="1"/>
</dbReference>
<keyword evidence="15" id="KW-0560">Oxidoreductase</keyword>
<dbReference type="InterPro" id="IPR037207">
    <property type="entry name" value="Nuop51_4Fe4S-bd_sf"/>
</dbReference>
<dbReference type="GO" id="GO:0051287">
    <property type="term" value="F:NAD binding"/>
    <property type="evidence" value="ECO:0007669"/>
    <property type="project" value="UniProtKB-UniRule"/>
</dbReference>
<dbReference type="PROSITE" id="PS00645">
    <property type="entry name" value="COMPLEX1_51K_2"/>
    <property type="match status" value="1"/>
</dbReference>
<dbReference type="GO" id="GO:0051539">
    <property type="term" value="F:4 iron, 4 sulfur cluster binding"/>
    <property type="evidence" value="ECO:0007669"/>
    <property type="project" value="UniProtKB-UniRule"/>
</dbReference>
<dbReference type="Gene3D" id="3.10.20.600">
    <property type="match status" value="1"/>
</dbReference>
<dbReference type="GO" id="GO:0003954">
    <property type="term" value="F:NADH dehydrogenase activity"/>
    <property type="evidence" value="ECO:0007669"/>
    <property type="project" value="TreeGrafter"/>
</dbReference>
<dbReference type="InterPro" id="IPR011538">
    <property type="entry name" value="Nuo51_FMN-bd"/>
</dbReference>
<keyword evidence="4 13" id="KW-0004">4Fe-4S</keyword>
<keyword evidence="6 13" id="KW-0288">FMN</keyword>
<evidence type="ECO:0000256" key="3">
    <source>
        <dbReference type="ARBA" id="ARBA00007523"/>
    </source>
</evidence>
<dbReference type="OrthoDB" id="9761899at2"/>
<evidence type="ECO:0000256" key="2">
    <source>
        <dbReference type="ARBA" id="ARBA00001966"/>
    </source>
</evidence>
<dbReference type="NCBIfam" id="NF010120">
    <property type="entry name" value="PRK13596.1"/>
    <property type="match status" value="1"/>
</dbReference>
<keyword evidence="5 13" id="KW-0285">Flavoprotein</keyword>
<dbReference type="Gene3D" id="1.20.1440.230">
    <property type="entry name" value="NADH-ubiquinone oxidoreductase 51kDa subunit, iron-sulphur binding domain"/>
    <property type="match status" value="1"/>
</dbReference>
<dbReference type="SMART" id="SM00928">
    <property type="entry name" value="NADH_4Fe-4S"/>
    <property type="match status" value="1"/>
</dbReference>
<dbReference type="GO" id="GO:0008137">
    <property type="term" value="F:NADH dehydrogenase (ubiquinone) activity"/>
    <property type="evidence" value="ECO:0007669"/>
    <property type="project" value="InterPro"/>
</dbReference>
<dbReference type="AlphaFoldDB" id="B3QUW0"/>
<reference evidence="15 16" key="1">
    <citation type="submission" date="2008-06" db="EMBL/GenBank/DDBJ databases">
        <title>Complete sequence of Chloroherpeton thalassium ATCC 35110.</title>
        <authorList>
            <consortium name="US DOE Joint Genome Institute"/>
            <person name="Lucas S."/>
            <person name="Copeland A."/>
            <person name="Lapidus A."/>
            <person name="Glavina del Rio T."/>
            <person name="Dalin E."/>
            <person name="Tice H."/>
            <person name="Bruce D."/>
            <person name="Goodwin L."/>
            <person name="Pitluck S."/>
            <person name="Schmutz J."/>
            <person name="Larimer F."/>
            <person name="Land M."/>
            <person name="Hauser L."/>
            <person name="Kyrpides N."/>
            <person name="Mikhailova N."/>
            <person name="Liu Z."/>
            <person name="Li T."/>
            <person name="Zhao F."/>
            <person name="Overmann J."/>
            <person name="Bryant D.A."/>
            <person name="Richardson P."/>
        </authorList>
    </citation>
    <scope>NUCLEOTIDE SEQUENCE [LARGE SCALE GENOMIC DNA]</scope>
    <source>
        <strain evidence="16">ATCC 35110 / GB-78</strain>
    </source>
</reference>
<evidence type="ECO:0000256" key="10">
    <source>
        <dbReference type="ARBA" id="ARBA00023014"/>
    </source>
</evidence>
<comment type="catalytic activity">
    <reaction evidence="12 13">
        <text>a quinone + NADH + 5 H(+)(in) = a quinol + NAD(+) + 4 H(+)(out)</text>
        <dbReference type="Rhea" id="RHEA:57888"/>
        <dbReference type="ChEBI" id="CHEBI:15378"/>
        <dbReference type="ChEBI" id="CHEBI:24646"/>
        <dbReference type="ChEBI" id="CHEBI:57540"/>
        <dbReference type="ChEBI" id="CHEBI:57945"/>
        <dbReference type="ChEBI" id="CHEBI:132124"/>
    </reaction>
</comment>
<dbReference type="InterPro" id="IPR050837">
    <property type="entry name" value="ComplexI_51kDa_subunit"/>
</dbReference>
<evidence type="ECO:0000313" key="16">
    <source>
        <dbReference type="Proteomes" id="UP000001208"/>
    </source>
</evidence>
<dbReference type="GO" id="GO:0046872">
    <property type="term" value="F:metal ion binding"/>
    <property type="evidence" value="ECO:0007669"/>
    <property type="project" value="UniProtKB-KW"/>
</dbReference>
<dbReference type="FunFam" id="3.40.50.11540:FF:000001">
    <property type="entry name" value="NADH dehydrogenase [ubiquinone] flavoprotein 1, mitochondrial"/>
    <property type="match status" value="1"/>
</dbReference>
<dbReference type="HOGENOM" id="CLU_014881_0_1_10"/>
<dbReference type="InterPro" id="IPR037225">
    <property type="entry name" value="Nuo51_FMN-bd_sf"/>
</dbReference>
<evidence type="ECO:0000256" key="9">
    <source>
        <dbReference type="ARBA" id="ARBA00023004"/>
    </source>
</evidence>
<keyword evidence="16" id="KW-1185">Reference proteome</keyword>
<keyword evidence="8" id="KW-1278">Translocase</keyword>
<dbReference type="RefSeq" id="WP_012500544.1">
    <property type="nucleotide sequence ID" value="NC_011026.1"/>
</dbReference>
<gene>
    <name evidence="15" type="ordered locus">Ctha_2009</name>
</gene>
<dbReference type="eggNOG" id="COG1894">
    <property type="taxonomic scope" value="Bacteria"/>
</dbReference>
<dbReference type="Pfam" id="PF01512">
    <property type="entry name" value="Complex1_51K"/>
    <property type="match status" value="1"/>
</dbReference>
<dbReference type="STRING" id="517418.Ctha_2009"/>
<dbReference type="KEGG" id="cts:Ctha_2009"/>
<dbReference type="PROSITE" id="PS00644">
    <property type="entry name" value="COMPLEX1_51K_1"/>
    <property type="match status" value="1"/>
</dbReference>
<dbReference type="EC" id="7.1.1.-" evidence="13"/>
<evidence type="ECO:0000256" key="13">
    <source>
        <dbReference type="RuleBase" id="RU364066"/>
    </source>
</evidence>
<accession>B3QUW0</accession>
<dbReference type="EMBL" id="CP001100">
    <property type="protein sequence ID" value="ACF14461.1"/>
    <property type="molecule type" value="Genomic_DNA"/>
</dbReference>
<dbReference type="InterPro" id="IPR019575">
    <property type="entry name" value="Nuop51_4Fe4S-bd"/>
</dbReference>
<comment type="cofactor">
    <cofactor evidence="2 13">
        <name>[4Fe-4S] cluster</name>
        <dbReference type="ChEBI" id="CHEBI:49883"/>
    </cofactor>
</comment>
<evidence type="ECO:0000259" key="14">
    <source>
        <dbReference type="SMART" id="SM00928"/>
    </source>
</evidence>
<keyword evidence="13" id="KW-0874">Quinone</keyword>
<dbReference type="GO" id="GO:0010181">
    <property type="term" value="F:FMN binding"/>
    <property type="evidence" value="ECO:0007669"/>
    <property type="project" value="InterPro"/>
</dbReference>
<protein>
    <recommendedName>
        <fullName evidence="13">NADH-quinone oxidoreductase subunit F</fullName>
        <ecNumber evidence="13">7.1.1.-</ecNumber>
    </recommendedName>
</protein>
<dbReference type="InterPro" id="IPR001949">
    <property type="entry name" value="NADH-UbQ_OxRdtase_51kDa_CS"/>
</dbReference>
<evidence type="ECO:0000256" key="8">
    <source>
        <dbReference type="ARBA" id="ARBA00022967"/>
    </source>
</evidence>
<dbReference type="FunFam" id="1.20.1440.230:FF:000001">
    <property type="entry name" value="Mitochondrial NADH dehydrogenase flavoprotein 1"/>
    <property type="match status" value="1"/>
</dbReference>
<name>B3QUW0_CHLT3</name>
<dbReference type="SUPFAM" id="SSF140490">
    <property type="entry name" value="Nqo1C-terminal domain-like"/>
    <property type="match status" value="1"/>
</dbReference>
<proteinExistence type="inferred from homology"/>
<evidence type="ECO:0000256" key="4">
    <source>
        <dbReference type="ARBA" id="ARBA00022485"/>
    </source>
</evidence>
<dbReference type="GO" id="GO:0045333">
    <property type="term" value="P:cellular respiration"/>
    <property type="evidence" value="ECO:0007669"/>
    <property type="project" value="TreeGrafter"/>
</dbReference>
<dbReference type="Pfam" id="PF10531">
    <property type="entry name" value="SLBB"/>
    <property type="match status" value="1"/>
</dbReference>
<dbReference type="SUPFAM" id="SSF142984">
    <property type="entry name" value="Nqo1 middle domain-like"/>
    <property type="match status" value="1"/>
</dbReference>
<dbReference type="NCBIfam" id="TIGR01959">
    <property type="entry name" value="nuoF_fam"/>
    <property type="match status" value="1"/>
</dbReference>
<evidence type="ECO:0000256" key="7">
    <source>
        <dbReference type="ARBA" id="ARBA00022723"/>
    </source>
</evidence>